<name>A0AA40C6G9_9PEZI</name>
<dbReference type="EMBL" id="JAULSU010000002">
    <property type="protein sequence ID" value="KAK0627321.1"/>
    <property type="molecule type" value="Genomic_DNA"/>
</dbReference>
<feature type="non-terminal residue" evidence="1">
    <location>
        <position position="51"/>
    </location>
</feature>
<comment type="caution">
    <text evidence="1">The sequence shown here is derived from an EMBL/GenBank/DDBJ whole genome shotgun (WGS) entry which is preliminary data.</text>
</comment>
<reference evidence="1" key="1">
    <citation type="submission" date="2023-06" db="EMBL/GenBank/DDBJ databases">
        <title>Genome-scale phylogeny and comparative genomics of the fungal order Sordariales.</title>
        <authorList>
            <consortium name="Lawrence Berkeley National Laboratory"/>
            <person name="Hensen N."/>
            <person name="Bonometti L."/>
            <person name="Westerberg I."/>
            <person name="Brannstrom I.O."/>
            <person name="Guillou S."/>
            <person name="Cros-Aarteil S."/>
            <person name="Calhoun S."/>
            <person name="Haridas S."/>
            <person name="Kuo A."/>
            <person name="Mondo S."/>
            <person name="Pangilinan J."/>
            <person name="Riley R."/>
            <person name="Labutti K."/>
            <person name="Andreopoulos B."/>
            <person name="Lipzen A."/>
            <person name="Chen C."/>
            <person name="Yanf M."/>
            <person name="Daum C."/>
            <person name="Ng V."/>
            <person name="Clum A."/>
            <person name="Steindorff A."/>
            <person name="Ohm R."/>
            <person name="Martin F."/>
            <person name="Silar P."/>
            <person name="Natvig D."/>
            <person name="Lalanne C."/>
            <person name="Gautier V."/>
            <person name="Ament-Velasquez S.L."/>
            <person name="Kruys A."/>
            <person name="Hutchinson M.I."/>
            <person name="Powell A.J."/>
            <person name="Barry K."/>
            <person name="Miller A.N."/>
            <person name="Grigoriev I.V."/>
            <person name="Debuchy R."/>
            <person name="Gladieux P."/>
            <person name="Thoren M.H."/>
            <person name="Johannesson H."/>
        </authorList>
    </citation>
    <scope>NUCLEOTIDE SEQUENCE</scope>
    <source>
        <strain evidence="1">CBS 606.72</strain>
    </source>
</reference>
<gene>
    <name evidence="1" type="ORF">B0T14DRAFT_400293</name>
</gene>
<protein>
    <submittedName>
        <fullName evidence="1">Uncharacterized protein</fullName>
    </submittedName>
</protein>
<evidence type="ECO:0000313" key="2">
    <source>
        <dbReference type="Proteomes" id="UP001175000"/>
    </source>
</evidence>
<evidence type="ECO:0000313" key="1">
    <source>
        <dbReference type="EMBL" id="KAK0627321.1"/>
    </source>
</evidence>
<organism evidence="1 2">
    <name type="scientific">Immersiella caudata</name>
    <dbReference type="NCBI Taxonomy" id="314043"/>
    <lineage>
        <taxon>Eukaryota</taxon>
        <taxon>Fungi</taxon>
        <taxon>Dikarya</taxon>
        <taxon>Ascomycota</taxon>
        <taxon>Pezizomycotina</taxon>
        <taxon>Sordariomycetes</taxon>
        <taxon>Sordariomycetidae</taxon>
        <taxon>Sordariales</taxon>
        <taxon>Lasiosphaeriaceae</taxon>
        <taxon>Immersiella</taxon>
    </lineage>
</organism>
<keyword evidence="2" id="KW-1185">Reference proteome</keyword>
<sequence length="51" mass="5666">CNFTARFWAFSPCGDPTVHLFHTSVEGSRKWSCPDASHKKIILCPGLCPLC</sequence>
<dbReference type="Proteomes" id="UP001175000">
    <property type="component" value="Unassembled WGS sequence"/>
</dbReference>
<feature type="non-terminal residue" evidence="1">
    <location>
        <position position="1"/>
    </location>
</feature>
<dbReference type="AlphaFoldDB" id="A0AA40C6G9"/>
<proteinExistence type="predicted"/>
<accession>A0AA40C6G9</accession>